<comment type="caution">
    <text evidence="12">The sequence shown here is derived from an EMBL/GenBank/DDBJ whole genome shotgun (WGS) entry which is preliminary data.</text>
</comment>
<reference evidence="12" key="1">
    <citation type="journal article" date="2015" name="ISME J.">
        <title>Draft Genome Sequence of Streptomyces incarnatus NRRL8089, which Produces the Nucleoside Antibiotic Sinefungin.</title>
        <authorList>
            <person name="Oshima K."/>
            <person name="Hattori M."/>
            <person name="Shimizu H."/>
            <person name="Fukuda K."/>
            <person name="Nemoto M."/>
            <person name="Inagaki K."/>
            <person name="Tamura T."/>
        </authorList>
    </citation>
    <scope>NUCLEOTIDE SEQUENCE</scope>
    <source>
        <strain evidence="12">FACHB-1375</strain>
    </source>
</reference>
<dbReference type="SUPFAM" id="SSF69065">
    <property type="entry name" value="RNase III domain-like"/>
    <property type="match status" value="1"/>
</dbReference>
<accession>A0A926VCN1</accession>
<keyword evidence="7 9" id="KW-0378">Hydrolase</keyword>
<dbReference type="CDD" id="cd00593">
    <property type="entry name" value="RIBOc"/>
    <property type="match status" value="1"/>
</dbReference>
<dbReference type="PROSITE" id="PS50142">
    <property type="entry name" value="RNASE_3_2"/>
    <property type="match status" value="1"/>
</dbReference>
<keyword evidence="5 9" id="KW-0540">Nuclease</keyword>
<feature type="binding site" evidence="9">
    <location>
        <position position="51"/>
    </location>
    <ligand>
        <name>Mg(2+)</name>
        <dbReference type="ChEBI" id="CHEBI:18420"/>
    </ligand>
</feature>
<dbReference type="CDD" id="cd10845">
    <property type="entry name" value="DSRM_RNAse_III_family"/>
    <property type="match status" value="1"/>
</dbReference>
<gene>
    <name evidence="9 12" type="primary">rnc</name>
    <name evidence="12" type="ORF">H6G03_09555</name>
</gene>
<evidence type="ECO:0000256" key="4">
    <source>
        <dbReference type="ARBA" id="ARBA00022664"/>
    </source>
</evidence>
<comment type="subunit">
    <text evidence="9">Homodimer.</text>
</comment>
<feature type="domain" description="DRBM" evidence="10">
    <location>
        <begin position="167"/>
        <end position="238"/>
    </location>
</feature>
<protein>
    <recommendedName>
        <fullName evidence="9">Ribonuclease 3</fullName>
        <ecNumber evidence="9">3.1.26.3</ecNumber>
    </recommendedName>
    <alternativeName>
        <fullName evidence="9">Ribonuclease III</fullName>
        <shortName evidence="9">RNase III</shortName>
    </alternativeName>
</protein>
<sequence>MQLINPPKGETQLEAKIPTFNNEKLLRQALTHRSYVNDNPGEGEENNERLEFLGDALLNFLSGDYLYRLYPEMSEDQMTRRRAALVDEKQLARFAIELGLDLRMRLGIGTIKEGGFTNRNLLSSTFEAFVGAYYLDNNCDIEPVRVFIKKLFNSVPESVVVSRSNVDAKNQFQQWVMANIGTSQLPKYETVQAGGESHAPEFLSKVLVGNEKYGEGKGRSKKDAEKSAAEDALAKLRKQGKM</sequence>
<dbReference type="NCBIfam" id="TIGR02191">
    <property type="entry name" value="RNaseIII"/>
    <property type="match status" value="1"/>
</dbReference>
<evidence type="ECO:0000259" key="10">
    <source>
        <dbReference type="PROSITE" id="PS50137"/>
    </source>
</evidence>
<feature type="domain" description="RNase III" evidence="11">
    <location>
        <begin position="20"/>
        <end position="138"/>
    </location>
</feature>
<keyword evidence="9" id="KW-0460">Magnesium</keyword>
<dbReference type="PANTHER" id="PTHR11207">
    <property type="entry name" value="RIBONUCLEASE III"/>
    <property type="match status" value="1"/>
</dbReference>
<evidence type="ECO:0000256" key="6">
    <source>
        <dbReference type="ARBA" id="ARBA00022759"/>
    </source>
</evidence>
<dbReference type="SUPFAM" id="SSF54768">
    <property type="entry name" value="dsRNA-binding domain-like"/>
    <property type="match status" value="1"/>
</dbReference>
<evidence type="ECO:0000256" key="1">
    <source>
        <dbReference type="ARBA" id="ARBA00000109"/>
    </source>
</evidence>
<comment type="cofactor">
    <cofactor evidence="9">
        <name>Mg(2+)</name>
        <dbReference type="ChEBI" id="CHEBI:18420"/>
    </cofactor>
</comment>
<keyword evidence="8 9" id="KW-0694">RNA-binding</keyword>
<comment type="catalytic activity">
    <reaction evidence="1 9">
        <text>Endonucleolytic cleavage to 5'-phosphomonoester.</text>
        <dbReference type="EC" id="3.1.26.3"/>
    </reaction>
</comment>
<dbReference type="SMART" id="SM00535">
    <property type="entry name" value="RIBOc"/>
    <property type="match status" value="1"/>
</dbReference>
<dbReference type="InterPro" id="IPR000999">
    <property type="entry name" value="RNase_III_dom"/>
</dbReference>
<keyword evidence="9" id="KW-0479">Metal-binding</keyword>
<organism evidence="12 13">
    <name type="scientific">Aerosakkonema funiforme FACHB-1375</name>
    <dbReference type="NCBI Taxonomy" id="2949571"/>
    <lineage>
        <taxon>Bacteria</taxon>
        <taxon>Bacillati</taxon>
        <taxon>Cyanobacteriota</taxon>
        <taxon>Cyanophyceae</taxon>
        <taxon>Oscillatoriophycideae</taxon>
        <taxon>Aerosakkonematales</taxon>
        <taxon>Aerosakkonemataceae</taxon>
        <taxon>Aerosakkonema</taxon>
    </lineage>
</organism>
<evidence type="ECO:0000256" key="9">
    <source>
        <dbReference type="HAMAP-Rule" id="MF_00104"/>
    </source>
</evidence>
<dbReference type="GO" id="GO:0008033">
    <property type="term" value="P:tRNA processing"/>
    <property type="evidence" value="ECO:0007669"/>
    <property type="project" value="UniProtKB-KW"/>
</dbReference>
<keyword evidence="4 9" id="KW-0507">mRNA processing</keyword>
<comment type="function">
    <text evidence="9">Digests double-stranded RNA. Involved in the processing of primary rRNA transcript to yield the immediate precursors to the large and small rRNAs (23S and 16S). Processes some mRNAs, and tRNAs when they are encoded in the rRNA operon. Processes pre-crRNA and tracrRNA of type II CRISPR loci if present in the organism.</text>
</comment>
<dbReference type="GO" id="GO:0003725">
    <property type="term" value="F:double-stranded RNA binding"/>
    <property type="evidence" value="ECO:0007669"/>
    <property type="project" value="TreeGrafter"/>
</dbReference>
<dbReference type="PROSITE" id="PS50137">
    <property type="entry name" value="DS_RBD"/>
    <property type="match status" value="1"/>
</dbReference>
<comment type="subcellular location">
    <subcellularLocation>
        <location evidence="9">Cytoplasm</location>
    </subcellularLocation>
</comment>
<evidence type="ECO:0000256" key="8">
    <source>
        <dbReference type="ARBA" id="ARBA00022884"/>
    </source>
</evidence>
<dbReference type="GO" id="GO:0019843">
    <property type="term" value="F:rRNA binding"/>
    <property type="evidence" value="ECO:0007669"/>
    <property type="project" value="UniProtKB-KW"/>
</dbReference>
<comment type="similarity">
    <text evidence="2">Belongs to the ribonuclease III family.</text>
</comment>
<feature type="active site" evidence="9">
    <location>
        <position position="55"/>
    </location>
</feature>
<evidence type="ECO:0000256" key="5">
    <source>
        <dbReference type="ARBA" id="ARBA00022722"/>
    </source>
</evidence>
<dbReference type="SMART" id="SM00358">
    <property type="entry name" value="DSRM"/>
    <property type="match status" value="1"/>
</dbReference>
<evidence type="ECO:0000313" key="13">
    <source>
        <dbReference type="Proteomes" id="UP000641646"/>
    </source>
</evidence>
<keyword evidence="9" id="KW-0963">Cytoplasm</keyword>
<dbReference type="HAMAP" id="MF_00104">
    <property type="entry name" value="RNase_III"/>
    <property type="match status" value="1"/>
</dbReference>
<evidence type="ECO:0000256" key="7">
    <source>
        <dbReference type="ARBA" id="ARBA00022801"/>
    </source>
</evidence>
<dbReference type="GO" id="GO:0010468">
    <property type="term" value="P:regulation of gene expression"/>
    <property type="evidence" value="ECO:0007669"/>
    <property type="project" value="TreeGrafter"/>
</dbReference>
<dbReference type="Pfam" id="PF14622">
    <property type="entry name" value="Ribonucleas_3_3"/>
    <property type="match status" value="1"/>
</dbReference>
<dbReference type="EMBL" id="JACJPW010000019">
    <property type="protein sequence ID" value="MBD2181348.1"/>
    <property type="molecule type" value="Genomic_DNA"/>
</dbReference>
<evidence type="ECO:0000259" key="11">
    <source>
        <dbReference type="PROSITE" id="PS50142"/>
    </source>
</evidence>
<dbReference type="InterPro" id="IPR011907">
    <property type="entry name" value="RNase_III"/>
</dbReference>
<keyword evidence="9" id="KW-0819">tRNA processing</keyword>
<keyword evidence="9" id="KW-0699">rRNA-binding</keyword>
<dbReference type="GO" id="GO:0004525">
    <property type="term" value="F:ribonuclease III activity"/>
    <property type="evidence" value="ECO:0007669"/>
    <property type="project" value="UniProtKB-UniRule"/>
</dbReference>
<dbReference type="Gene3D" id="1.10.1520.10">
    <property type="entry name" value="Ribonuclease III domain"/>
    <property type="match status" value="1"/>
</dbReference>
<keyword evidence="6 9" id="KW-0255">Endonuclease</keyword>
<keyword evidence="3 9" id="KW-0698">rRNA processing</keyword>
<dbReference type="PANTHER" id="PTHR11207:SF0">
    <property type="entry name" value="RIBONUCLEASE 3"/>
    <property type="match status" value="1"/>
</dbReference>
<dbReference type="InterPro" id="IPR036389">
    <property type="entry name" value="RNase_III_sf"/>
</dbReference>
<name>A0A926VCN1_9CYAN</name>
<keyword evidence="13" id="KW-1185">Reference proteome</keyword>
<dbReference type="Gene3D" id="3.30.160.20">
    <property type="match status" value="1"/>
</dbReference>
<feature type="binding site" evidence="9">
    <location>
        <position position="124"/>
    </location>
    <ligand>
        <name>Mg(2+)</name>
        <dbReference type="ChEBI" id="CHEBI:18420"/>
    </ligand>
</feature>
<evidence type="ECO:0000313" key="12">
    <source>
        <dbReference type="EMBL" id="MBD2181348.1"/>
    </source>
</evidence>
<dbReference type="Proteomes" id="UP000641646">
    <property type="component" value="Unassembled WGS sequence"/>
</dbReference>
<feature type="active site" evidence="9">
    <location>
        <position position="127"/>
    </location>
</feature>
<proteinExistence type="inferred from homology"/>
<evidence type="ECO:0000256" key="2">
    <source>
        <dbReference type="ARBA" id="ARBA00010183"/>
    </source>
</evidence>
<dbReference type="FunFam" id="1.10.1520.10:FF:000001">
    <property type="entry name" value="Ribonuclease 3"/>
    <property type="match status" value="1"/>
</dbReference>
<dbReference type="GO" id="GO:0006364">
    <property type="term" value="P:rRNA processing"/>
    <property type="evidence" value="ECO:0007669"/>
    <property type="project" value="UniProtKB-UniRule"/>
</dbReference>
<dbReference type="GO" id="GO:0046872">
    <property type="term" value="F:metal ion binding"/>
    <property type="evidence" value="ECO:0007669"/>
    <property type="project" value="UniProtKB-KW"/>
</dbReference>
<dbReference type="GO" id="GO:0006397">
    <property type="term" value="P:mRNA processing"/>
    <property type="evidence" value="ECO:0007669"/>
    <property type="project" value="UniProtKB-UniRule"/>
</dbReference>
<feature type="binding site" evidence="9">
    <location>
        <position position="127"/>
    </location>
    <ligand>
        <name>Mg(2+)</name>
        <dbReference type="ChEBI" id="CHEBI:18420"/>
    </ligand>
</feature>
<dbReference type="EC" id="3.1.26.3" evidence="9"/>
<dbReference type="PROSITE" id="PS00517">
    <property type="entry name" value="RNASE_3_1"/>
    <property type="match status" value="1"/>
</dbReference>
<dbReference type="GO" id="GO:0005737">
    <property type="term" value="C:cytoplasm"/>
    <property type="evidence" value="ECO:0007669"/>
    <property type="project" value="UniProtKB-SubCell"/>
</dbReference>
<dbReference type="AlphaFoldDB" id="A0A926VCN1"/>
<dbReference type="InterPro" id="IPR014720">
    <property type="entry name" value="dsRBD_dom"/>
</dbReference>
<reference evidence="12" key="2">
    <citation type="submission" date="2020-08" db="EMBL/GenBank/DDBJ databases">
        <authorList>
            <person name="Chen M."/>
            <person name="Teng W."/>
            <person name="Zhao L."/>
            <person name="Hu C."/>
            <person name="Zhou Y."/>
            <person name="Han B."/>
            <person name="Song L."/>
            <person name="Shu W."/>
        </authorList>
    </citation>
    <scope>NUCLEOTIDE SEQUENCE</scope>
    <source>
        <strain evidence="12">FACHB-1375</strain>
    </source>
</reference>
<evidence type="ECO:0000256" key="3">
    <source>
        <dbReference type="ARBA" id="ARBA00022552"/>
    </source>
</evidence>
<dbReference type="Pfam" id="PF00035">
    <property type="entry name" value="dsrm"/>
    <property type="match status" value="1"/>
</dbReference>